<name>A0A3A8E1T3_9GAMM</name>
<feature type="non-terminal residue" evidence="3">
    <location>
        <position position="1"/>
    </location>
</feature>
<feature type="domain" description="Bacterial Ig" evidence="2">
    <location>
        <begin position="9"/>
        <end position="73"/>
    </location>
</feature>
<organism evidence="3 4">
    <name type="scientific">Acinetobacter tianfuensis</name>
    <dbReference type="NCBI Taxonomy" id="2419603"/>
    <lineage>
        <taxon>Bacteria</taxon>
        <taxon>Pseudomonadati</taxon>
        <taxon>Pseudomonadota</taxon>
        <taxon>Gammaproteobacteria</taxon>
        <taxon>Moraxellales</taxon>
        <taxon>Moraxellaceae</taxon>
        <taxon>Acinetobacter</taxon>
    </lineage>
</organism>
<gene>
    <name evidence="3" type="ORF">D7V32_17125</name>
</gene>
<evidence type="ECO:0000313" key="3">
    <source>
        <dbReference type="EMBL" id="RKG28977.1"/>
    </source>
</evidence>
<comment type="caution">
    <text evidence="3">The sequence shown here is derived from an EMBL/GenBank/DDBJ whole genome shotgun (WGS) entry which is preliminary data.</text>
</comment>
<dbReference type="InterPro" id="IPR041498">
    <property type="entry name" value="Big_6"/>
</dbReference>
<dbReference type="Pfam" id="PF17936">
    <property type="entry name" value="Big_6"/>
    <property type="match status" value="1"/>
</dbReference>
<dbReference type="AlphaFoldDB" id="A0A3A8E1T3"/>
<reference evidence="3 4" key="1">
    <citation type="submission" date="2018-09" db="EMBL/GenBank/DDBJ databases">
        <title>The draft genome of Acinetobacter spp. strains.</title>
        <authorList>
            <person name="Qin J."/>
            <person name="Feng Y."/>
            <person name="Zong Z."/>
        </authorList>
    </citation>
    <scope>NUCLEOTIDE SEQUENCE [LARGE SCALE GENOMIC DNA]</scope>
    <source>
        <strain evidence="3 4">WCHAc060012</strain>
    </source>
</reference>
<dbReference type="EMBL" id="RAXV01000115">
    <property type="protein sequence ID" value="RKG28977.1"/>
    <property type="molecule type" value="Genomic_DNA"/>
</dbReference>
<evidence type="ECO:0000313" key="4">
    <source>
        <dbReference type="Proteomes" id="UP000282388"/>
    </source>
</evidence>
<keyword evidence="4" id="KW-1185">Reference proteome</keyword>
<sequence length="74" mass="7258">TDVLDDKVAPVVTVDVTPNADGTATVTGKTEPGATVTVKDPSGNTVPVTVNPDGSYTATVPAPAAEGVYTATAT</sequence>
<accession>A0A3A8E1T3</accession>
<evidence type="ECO:0000259" key="2">
    <source>
        <dbReference type="Pfam" id="PF17936"/>
    </source>
</evidence>
<proteinExistence type="predicted"/>
<dbReference type="InterPro" id="IPR013783">
    <property type="entry name" value="Ig-like_fold"/>
</dbReference>
<feature type="region of interest" description="Disordered" evidence="1">
    <location>
        <begin position="23"/>
        <end position="46"/>
    </location>
</feature>
<protein>
    <recommendedName>
        <fullName evidence="2">Bacterial Ig domain-containing protein</fullName>
    </recommendedName>
</protein>
<dbReference type="OrthoDB" id="8481600at2"/>
<dbReference type="Proteomes" id="UP000282388">
    <property type="component" value="Unassembled WGS sequence"/>
</dbReference>
<dbReference type="Gene3D" id="2.60.40.10">
    <property type="entry name" value="Immunoglobulins"/>
    <property type="match status" value="1"/>
</dbReference>
<dbReference type="RefSeq" id="WP_147394253.1">
    <property type="nucleotide sequence ID" value="NZ_RAXV01000115.1"/>
</dbReference>
<feature type="non-terminal residue" evidence="3">
    <location>
        <position position="74"/>
    </location>
</feature>
<evidence type="ECO:0000256" key="1">
    <source>
        <dbReference type="SAM" id="MobiDB-lite"/>
    </source>
</evidence>